<feature type="chain" id="PRO_5032960678" evidence="2">
    <location>
        <begin position="24"/>
        <end position="489"/>
    </location>
</feature>
<dbReference type="InterPro" id="IPR017850">
    <property type="entry name" value="Alkaline_phosphatase_core_sf"/>
</dbReference>
<keyword evidence="1" id="KW-0472">Membrane</keyword>
<evidence type="ECO:0000256" key="1">
    <source>
        <dbReference type="SAM" id="Phobius"/>
    </source>
</evidence>
<accession>A0A834ILC2</accession>
<evidence type="ECO:0000313" key="3">
    <source>
        <dbReference type="EMBL" id="KAF7279835.1"/>
    </source>
</evidence>
<dbReference type="InterPro" id="IPR002591">
    <property type="entry name" value="Phosphodiest/P_Trfase"/>
</dbReference>
<dbReference type="OrthoDB" id="415411at2759"/>
<keyword evidence="2" id="KW-0732">Signal</keyword>
<evidence type="ECO:0000313" key="4">
    <source>
        <dbReference type="Proteomes" id="UP000625711"/>
    </source>
</evidence>
<dbReference type="AlphaFoldDB" id="A0A834ILC2"/>
<dbReference type="Proteomes" id="UP000625711">
    <property type="component" value="Unassembled WGS sequence"/>
</dbReference>
<sequence>MFLKPILSVLYLVTTICFSSVTSLSKHPILIVVSFDAFRYNFFTTETLPYMNLYRTKGTYAEYLTNVFPTKTFPNHHSIATGVYPEVHGVIGNSYYDSTLKKIVKISPEMYNYSEAVIPIWRWNEDQGDGRVSASFMWPGGDFTYQGKNITYSVTFQNGFDWKKRVDQTIKWILDPEKPANLIMLYFEEPDTHGHAFGPNSVIIKDLLAKLDNITGYLHQQLELNNLSDKVNVIQVSDHGMTAVTPPHFINITQYLKNGTYEWAGASPAIQIIPHGGFEDSIYTALKNASKQNGHFTVYAKSEYLDRWHYKNNPRSPPILVMAEQGYALDDLIISAPQYAKKYNFTLTNQSEFGVHGYDYIVDEMHPYFMAIGPRIKQQTKVDPFSTIDLFNLFCGILEIMPTKNNGTTKAADMVLANTSGKYSLGTILMMSVGGVLVALLLVSLAIVFTLIAIKRQQSITTTAALNKRFPQTFQNYIEAQHLLEPEDA</sequence>
<dbReference type="Pfam" id="PF01663">
    <property type="entry name" value="Phosphodiest"/>
    <property type="match status" value="1"/>
</dbReference>
<keyword evidence="4" id="KW-1185">Reference proteome</keyword>
<reference evidence="3" key="1">
    <citation type="submission" date="2020-08" db="EMBL/GenBank/DDBJ databases">
        <title>Genome sequencing and assembly of the red palm weevil Rhynchophorus ferrugineus.</title>
        <authorList>
            <person name="Dias G.B."/>
            <person name="Bergman C.M."/>
            <person name="Manee M."/>
        </authorList>
    </citation>
    <scope>NUCLEOTIDE SEQUENCE</scope>
    <source>
        <strain evidence="3">AA-2017</strain>
        <tissue evidence="3">Whole larva</tissue>
    </source>
</reference>
<proteinExistence type="predicted"/>
<dbReference type="Gene3D" id="3.30.1360.180">
    <property type="match status" value="1"/>
</dbReference>
<dbReference type="PANTHER" id="PTHR10151:SF120">
    <property type="entry name" value="BIS(5'-ADENOSYL)-TRIPHOSPHATASE"/>
    <property type="match status" value="1"/>
</dbReference>
<feature type="signal peptide" evidence="2">
    <location>
        <begin position="1"/>
        <end position="23"/>
    </location>
</feature>
<keyword evidence="1" id="KW-0812">Transmembrane</keyword>
<dbReference type="GO" id="GO:0016787">
    <property type="term" value="F:hydrolase activity"/>
    <property type="evidence" value="ECO:0007669"/>
    <property type="project" value="UniProtKB-ARBA"/>
</dbReference>
<dbReference type="PANTHER" id="PTHR10151">
    <property type="entry name" value="ECTONUCLEOTIDE PYROPHOSPHATASE/PHOSPHODIESTERASE"/>
    <property type="match status" value="1"/>
</dbReference>
<organism evidence="3 4">
    <name type="scientific">Rhynchophorus ferrugineus</name>
    <name type="common">Red palm weevil</name>
    <name type="synonym">Curculio ferrugineus</name>
    <dbReference type="NCBI Taxonomy" id="354439"/>
    <lineage>
        <taxon>Eukaryota</taxon>
        <taxon>Metazoa</taxon>
        <taxon>Ecdysozoa</taxon>
        <taxon>Arthropoda</taxon>
        <taxon>Hexapoda</taxon>
        <taxon>Insecta</taxon>
        <taxon>Pterygota</taxon>
        <taxon>Neoptera</taxon>
        <taxon>Endopterygota</taxon>
        <taxon>Coleoptera</taxon>
        <taxon>Polyphaga</taxon>
        <taxon>Cucujiformia</taxon>
        <taxon>Curculionidae</taxon>
        <taxon>Dryophthorinae</taxon>
        <taxon>Rhynchophorus</taxon>
    </lineage>
</organism>
<protein>
    <submittedName>
        <fullName evidence="3">Uncharacterized protein</fullName>
    </submittedName>
</protein>
<feature type="transmembrane region" description="Helical" evidence="1">
    <location>
        <begin position="428"/>
        <end position="454"/>
    </location>
</feature>
<evidence type="ECO:0000256" key="2">
    <source>
        <dbReference type="SAM" id="SignalP"/>
    </source>
</evidence>
<name>A0A834ILC2_RHYFE</name>
<dbReference type="SUPFAM" id="SSF53649">
    <property type="entry name" value="Alkaline phosphatase-like"/>
    <property type="match status" value="1"/>
</dbReference>
<dbReference type="Gene3D" id="3.40.720.10">
    <property type="entry name" value="Alkaline Phosphatase, subunit A"/>
    <property type="match status" value="1"/>
</dbReference>
<gene>
    <name evidence="3" type="ORF">GWI33_006693</name>
</gene>
<dbReference type="CDD" id="cd16018">
    <property type="entry name" value="Enpp"/>
    <property type="match status" value="1"/>
</dbReference>
<dbReference type="EMBL" id="JAACXV010000337">
    <property type="protein sequence ID" value="KAF7279835.1"/>
    <property type="molecule type" value="Genomic_DNA"/>
</dbReference>
<comment type="caution">
    <text evidence="3">The sequence shown here is derived from an EMBL/GenBank/DDBJ whole genome shotgun (WGS) entry which is preliminary data.</text>
</comment>
<keyword evidence="1" id="KW-1133">Transmembrane helix</keyword>